<evidence type="ECO:0000256" key="3">
    <source>
        <dbReference type="SAM" id="MobiDB-lite"/>
    </source>
</evidence>
<dbReference type="Pfam" id="PF10203">
    <property type="entry name" value="Pet191_N"/>
    <property type="match status" value="1"/>
</dbReference>
<reference evidence="4 5" key="1">
    <citation type="journal article" date="2019" name="Nat. Ecol. Evol.">
        <title>Megaphylogeny resolves global patterns of mushroom evolution.</title>
        <authorList>
            <person name="Varga T."/>
            <person name="Krizsan K."/>
            <person name="Foldi C."/>
            <person name="Dima B."/>
            <person name="Sanchez-Garcia M."/>
            <person name="Sanchez-Ramirez S."/>
            <person name="Szollosi G.J."/>
            <person name="Szarkandi J.G."/>
            <person name="Papp V."/>
            <person name="Albert L."/>
            <person name="Andreopoulos W."/>
            <person name="Angelini C."/>
            <person name="Antonin V."/>
            <person name="Barry K.W."/>
            <person name="Bougher N.L."/>
            <person name="Buchanan P."/>
            <person name="Buyck B."/>
            <person name="Bense V."/>
            <person name="Catcheside P."/>
            <person name="Chovatia M."/>
            <person name="Cooper J."/>
            <person name="Damon W."/>
            <person name="Desjardin D."/>
            <person name="Finy P."/>
            <person name="Geml J."/>
            <person name="Haridas S."/>
            <person name="Hughes K."/>
            <person name="Justo A."/>
            <person name="Karasinski D."/>
            <person name="Kautmanova I."/>
            <person name="Kiss B."/>
            <person name="Kocsube S."/>
            <person name="Kotiranta H."/>
            <person name="LaButti K.M."/>
            <person name="Lechner B.E."/>
            <person name="Liimatainen K."/>
            <person name="Lipzen A."/>
            <person name="Lukacs Z."/>
            <person name="Mihaltcheva S."/>
            <person name="Morgado L.N."/>
            <person name="Niskanen T."/>
            <person name="Noordeloos M.E."/>
            <person name="Ohm R.A."/>
            <person name="Ortiz-Santana B."/>
            <person name="Ovrebo C."/>
            <person name="Racz N."/>
            <person name="Riley R."/>
            <person name="Savchenko A."/>
            <person name="Shiryaev A."/>
            <person name="Soop K."/>
            <person name="Spirin V."/>
            <person name="Szebenyi C."/>
            <person name="Tomsovsky M."/>
            <person name="Tulloss R.E."/>
            <person name="Uehling J."/>
            <person name="Grigoriev I.V."/>
            <person name="Vagvolgyi C."/>
            <person name="Papp T."/>
            <person name="Martin F.M."/>
            <person name="Miettinen O."/>
            <person name="Hibbett D.S."/>
            <person name="Nagy L.G."/>
        </authorList>
    </citation>
    <scope>NUCLEOTIDE SEQUENCE [LARGE SCALE GENOMIC DNA]</scope>
    <source>
        <strain evidence="4 5">CBS 309.79</strain>
    </source>
</reference>
<proteinExistence type="inferred from homology"/>
<protein>
    <submittedName>
        <fullName evidence="4">Cytochrome c oxidase assembly protein PET191-domain-containing protein</fullName>
    </submittedName>
</protein>
<evidence type="ECO:0000256" key="2">
    <source>
        <dbReference type="ARBA" id="ARBA00023157"/>
    </source>
</evidence>
<organism evidence="4 5">
    <name type="scientific">Pterulicium gracile</name>
    <dbReference type="NCBI Taxonomy" id="1884261"/>
    <lineage>
        <taxon>Eukaryota</taxon>
        <taxon>Fungi</taxon>
        <taxon>Dikarya</taxon>
        <taxon>Basidiomycota</taxon>
        <taxon>Agaricomycotina</taxon>
        <taxon>Agaricomycetes</taxon>
        <taxon>Agaricomycetidae</taxon>
        <taxon>Agaricales</taxon>
        <taxon>Pleurotineae</taxon>
        <taxon>Pterulaceae</taxon>
        <taxon>Pterulicium</taxon>
    </lineage>
</organism>
<dbReference type="AlphaFoldDB" id="A0A5C3QZN7"/>
<feature type="region of interest" description="Disordered" evidence="3">
    <location>
        <begin position="68"/>
        <end position="93"/>
    </location>
</feature>
<sequence length="93" mass="10481">MSSSCTEILTSLKQCILHSDCVLKDGRLPSDCIRNNIEDLPTECQMLRKAHFDCKRGMLDMRKRMRGNNVGEQFASSTKKVVDNTNGGFDRPS</sequence>
<dbReference type="PANTHER" id="PTHR28627">
    <property type="entry name" value="CYTOCHROME C OXIDASE ASSEMBLY FACTOR 5"/>
    <property type="match status" value="1"/>
</dbReference>
<dbReference type="Proteomes" id="UP000305067">
    <property type="component" value="Unassembled WGS sequence"/>
</dbReference>
<evidence type="ECO:0000313" key="4">
    <source>
        <dbReference type="EMBL" id="TFL05759.1"/>
    </source>
</evidence>
<dbReference type="GO" id="GO:0005739">
    <property type="term" value="C:mitochondrion"/>
    <property type="evidence" value="ECO:0007669"/>
    <property type="project" value="TreeGrafter"/>
</dbReference>
<keyword evidence="2" id="KW-1015">Disulfide bond</keyword>
<comment type="similarity">
    <text evidence="1">Belongs to the PET191 family.</text>
</comment>
<keyword evidence="5" id="KW-1185">Reference proteome</keyword>
<dbReference type="InterPro" id="IPR018793">
    <property type="entry name" value="Cyt_c_oxidase_assmbl_Pet191"/>
</dbReference>
<evidence type="ECO:0000313" key="5">
    <source>
        <dbReference type="Proteomes" id="UP000305067"/>
    </source>
</evidence>
<dbReference type="GO" id="GO:0033617">
    <property type="term" value="P:mitochondrial respiratory chain complex IV assembly"/>
    <property type="evidence" value="ECO:0007669"/>
    <property type="project" value="TreeGrafter"/>
</dbReference>
<dbReference type="PANTHER" id="PTHR28627:SF1">
    <property type="entry name" value="CYTOCHROME C OXIDASE ASSEMBLY FACTOR 5"/>
    <property type="match status" value="1"/>
</dbReference>
<gene>
    <name evidence="4" type="ORF">BDV98DRAFT_500631</name>
</gene>
<name>A0A5C3QZN7_9AGAR</name>
<dbReference type="EMBL" id="ML178816">
    <property type="protein sequence ID" value="TFL05759.1"/>
    <property type="molecule type" value="Genomic_DNA"/>
</dbReference>
<dbReference type="OrthoDB" id="282149at2759"/>
<dbReference type="STRING" id="1884261.A0A5C3QZN7"/>
<feature type="compositionally biased region" description="Polar residues" evidence="3">
    <location>
        <begin position="70"/>
        <end position="87"/>
    </location>
</feature>
<accession>A0A5C3QZN7</accession>
<evidence type="ECO:0000256" key="1">
    <source>
        <dbReference type="ARBA" id="ARBA00007785"/>
    </source>
</evidence>